<protein>
    <submittedName>
        <fullName evidence="2">DUF1080 domain-containing protein</fullName>
    </submittedName>
</protein>
<evidence type="ECO:0000313" key="3">
    <source>
        <dbReference type="Proteomes" id="UP001549749"/>
    </source>
</evidence>
<evidence type="ECO:0000313" key="2">
    <source>
        <dbReference type="EMBL" id="MET6998282.1"/>
    </source>
</evidence>
<dbReference type="Pfam" id="PF06439">
    <property type="entry name" value="3keto-disac_hyd"/>
    <property type="match status" value="1"/>
</dbReference>
<name>A0ABV2T5H3_9BACT</name>
<dbReference type="RefSeq" id="WP_354660917.1">
    <property type="nucleotide sequence ID" value="NZ_JBEXAC010000001.1"/>
</dbReference>
<keyword evidence="3" id="KW-1185">Reference proteome</keyword>
<sequence length="253" mass="27752">MLKTAASRYIPLAIAAVGLMIGGCQSSGNTGGKDGFVQIFDGKTLDGWEGDTTYWHVEDGKLVGQVTPDKPLKTNTFIVWQGGQPGDFELKAEFRITKDGNSGINYRSEMFEGIPHAMKGYQADIDGNNNYTGQNYEERGRTTLAYRGQKTMIPAPTAEVPGESKNNAWVTAAVTGSLGDIDSLKTHIKSEDWNECHLIVKGDHLQHYINGILMSDVTDKDTVNGKLKGMLGIQVHVGPPMKVEYRNIMLKQE</sequence>
<gene>
    <name evidence="2" type="ORF">ABR189_12925</name>
</gene>
<accession>A0ABV2T5H3</accession>
<proteinExistence type="predicted"/>
<comment type="caution">
    <text evidence="2">The sequence shown here is derived from an EMBL/GenBank/DDBJ whole genome shotgun (WGS) entry which is preliminary data.</text>
</comment>
<dbReference type="Gene3D" id="2.60.120.560">
    <property type="entry name" value="Exo-inulinase, domain 1"/>
    <property type="match status" value="1"/>
</dbReference>
<evidence type="ECO:0000259" key="1">
    <source>
        <dbReference type="Pfam" id="PF06439"/>
    </source>
</evidence>
<dbReference type="EMBL" id="JBEXAC010000001">
    <property type="protein sequence ID" value="MET6998282.1"/>
    <property type="molecule type" value="Genomic_DNA"/>
</dbReference>
<dbReference type="InterPro" id="IPR010496">
    <property type="entry name" value="AL/BT2_dom"/>
</dbReference>
<feature type="domain" description="3-keto-alpha-glucoside-1,2-lyase/3-keto-2-hydroxy-glucal hydratase" evidence="1">
    <location>
        <begin position="35"/>
        <end position="251"/>
    </location>
</feature>
<organism evidence="2 3">
    <name type="scientific">Chitinophaga defluvii</name>
    <dbReference type="NCBI Taxonomy" id="3163343"/>
    <lineage>
        <taxon>Bacteria</taxon>
        <taxon>Pseudomonadati</taxon>
        <taxon>Bacteroidota</taxon>
        <taxon>Chitinophagia</taxon>
        <taxon>Chitinophagales</taxon>
        <taxon>Chitinophagaceae</taxon>
        <taxon>Chitinophaga</taxon>
    </lineage>
</organism>
<dbReference type="PROSITE" id="PS51257">
    <property type="entry name" value="PROKAR_LIPOPROTEIN"/>
    <property type="match status" value="1"/>
</dbReference>
<reference evidence="2 3" key="1">
    <citation type="submission" date="2024-06" db="EMBL/GenBank/DDBJ databases">
        <title>Chitinophaga defluvii sp. nov., isolated from municipal sewage.</title>
        <authorList>
            <person name="Zhang L."/>
        </authorList>
    </citation>
    <scope>NUCLEOTIDE SEQUENCE [LARGE SCALE GENOMIC DNA]</scope>
    <source>
        <strain evidence="2 3">H8</strain>
    </source>
</reference>
<dbReference type="Proteomes" id="UP001549749">
    <property type="component" value="Unassembled WGS sequence"/>
</dbReference>